<dbReference type="GO" id="GO:0004725">
    <property type="term" value="F:protein tyrosine phosphatase activity"/>
    <property type="evidence" value="ECO:0007669"/>
    <property type="project" value="TreeGrafter"/>
</dbReference>
<sequence>MSLTPVFRFINAEEMATIIKANPEGAGKEWAVVDVRDDDFAGGNIVGALNYPSETLLAKIDELVKRMEGVPKIVFHCALSQVRGPKSARRYAEARSLLLKDAPPQDILVLRDGFSGFQSRYRNDKQLVEKFNKYYHD</sequence>
<dbReference type="Pfam" id="PF00581">
    <property type="entry name" value="Rhodanese"/>
    <property type="match status" value="1"/>
</dbReference>
<protein>
    <recommendedName>
        <fullName evidence="1">Rhodanese domain-containing protein</fullName>
    </recommendedName>
</protein>
<reference evidence="2" key="2">
    <citation type="submission" date="2023-06" db="EMBL/GenBank/DDBJ databases">
        <authorList>
            <person name="Kobayashi Y."/>
            <person name="Kayamori A."/>
            <person name="Aoki K."/>
            <person name="Shiwa Y."/>
            <person name="Fujita N."/>
            <person name="Sugita T."/>
            <person name="Iwasaki W."/>
            <person name="Tanaka N."/>
            <person name="Takashima M."/>
        </authorList>
    </citation>
    <scope>NUCLEOTIDE SEQUENCE</scope>
    <source>
        <strain evidence="2">HIS016</strain>
    </source>
</reference>
<organism evidence="2 3">
    <name type="scientific">Cutaneotrichosporon spelunceum</name>
    <dbReference type="NCBI Taxonomy" id="1672016"/>
    <lineage>
        <taxon>Eukaryota</taxon>
        <taxon>Fungi</taxon>
        <taxon>Dikarya</taxon>
        <taxon>Basidiomycota</taxon>
        <taxon>Agaricomycotina</taxon>
        <taxon>Tremellomycetes</taxon>
        <taxon>Trichosporonales</taxon>
        <taxon>Trichosporonaceae</taxon>
        <taxon>Cutaneotrichosporon</taxon>
    </lineage>
</organism>
<feature type="domain" description="Rhodanese" evidence="1">
    <location>
        <begin position="26"/>
        <end position="126"/>
    </location>
</feature>
<evidence type="ECO:0000313" key="3">
    <source>
        <dbReference type="Proteomes" id="UP001222932"/>
    </source>
</evidence>
<keyword evidence="3" id="KW-1185">Reference proteome</keyword>
<gene>
    <name evidence="2" type="primary">ibp1</name>
    <name evidence="2" type="ORF">CspeluHIS016_0201730</name>
</gene>
<dbReference type="EMBL" id="BTCM01000002">
    <property type="protein sequence ID" value="GMK55117.1"/>
    <property type="molecule type" value="Genomic_DNA"/>
</dbReference>
<evidence type="ECO:0000259" key="1">
    <source>
        <dbReference type="PROSITE" id="PS50206"/>
    </source>
</evidence>
<dbReference type="GO" id="GO:0005634">
    <property type="term" value="C:nucleus"/>
    <property type="evidence" value="ECO:0007669"/>
    <property type="project" value="TreeGrafter"/>
</dbReference>
<dbReference type="PANTHER" id="PTHR10828">
    <property type="entry name" value="M-PHASE INDUCER PHOSPHATASE DUAL SPECIFICITY PHOSPHATASE CDC25"/>
    <property type="match status" value="1"/>
</dbReference>
<dbReference type="PROSITE" id="PS50206">
    <property type="entry name" value="RHODANESE_3"/>
    <property type="match status" value="1"/>
</dbReference>
<accession>A0AAD3YAR0</accession>
<dbReference type="PANTHER" id="PTHR10828:SF38">
    <property type="entry name" value="ARSENICAL-RESISTANCE PROTEIN 2-RELATED"/>
    <property type="match status" value="1"/>
</dbReference>
<dbReference type="Gene3D" id="3.40.250.10">
    <property type="entry name" value="Rhodanese-like domain"/>
    <property type="match status" value="1"/>
</dbReference>
<name>A0AAD3YAR0_9TREE</name>
<dbReference type="InterPro" id="IPR036873">
    <property type="entry name" value="Rhodanese-like_dom_sf"/>
</dbReference>
<dbReference type="SMART" id="SM00450">
    <property type="entry name" value="RHOD"/>
    <property type="match status" value="1"/>
</dbReference>
<comment type="caution">
    <text evidence="2">The sequence shown here is derived from an EMBL/GenBank/DDBJ whole genome shotgun (WGS) entry which is preliminary data.</text>
</comment>
<proteinExistence type="predicted"/>
<dbReference type="GO" id="GO:0005737">
    <property type="term" value="C:cytoplasm"/>
    <property type="evidence" value="ECO:0007669"/>
    <property type="project" value="TreeGrafter"/>
</dbReference>
<evidence type="ECO:0000313" key="2">
    <source>
        <dbReference type="EMBL" id="GMK55117.1"/>
    </source>
</evidence>
<dbReference type="InterPro" id="IPR001763">
    <property type="entry name" value="Rhodanese-like_dom"/>
</dbReference>
<dbReference type="Proteomes" id="UP001222932">
    <property type="component" value="Unassembled WGS sequence"/>
</dbReference>
<dbReference type="AlphaFoldDB" id="A0AAD3YAR0"/>
<dbReference type="SUPFAM" id="SSF52821">
    <property type="entry name" value="Rhodanese/Cell cycle control phosphatase"/>
    <property type="match status" value="1"/>
</dbReference>
<reference evidence="2" key="1">
    <citation type="journal article" date="2023" name="BMC Genomics">
        <title>Chromosome-level genome assemblies of Cutaneotrichosporon spp. (Trichosporonales, Basidiomycota) reveal imbalanced evolution between nucleotide sequences and chromosome synteny.</title>
        <authorList>
            <person name="Kobayashi Y."/>
            <person name="Kayamori A."/>
            <person name="Aoki K."/>
            <person name="Shiwa Y."/>
            <person name="Matsutani M."/>
            <person name="Fujita N."/>
            <person name="Sugita T."/>
            <person name="Iwasaki W."/>
            <person name="Tanaka N."/>
            <person name="Takashima M."/>
        </authorList>
    </citation>
    <scope>NUCLEOTIDE SEQUENCE</scope>
    <source>
        <strain evidence="2">HIS016</strain>
    </source>
</reference>